<dbReference type="EMBL" id="JAOB01000060">
    <property type="protein sequence ID" value="EUA29869.1"/>
    <property type="molecule type" value="Genomic_DNA"/>
</dbReference>
<feature type="region of interest" description="Disordered" evidence="1">
    <location>
        <begin position="1"/>
        <end position="48"/>
    </location>
</feature>
<evidence type="ECO:0000313" key="2">
    <source>
        <dbReference type="EMBL" id="EUA29869.1"/>
    </source>
</evidence>
<gene>
    <name evidence="2" type="ORF">I553_4122</name>
</gene>
<sequence>MIASCASADRQDTAPPPATLEPLPATSRRRRCHRRLTRRGHHQGRRAR</sequence>
<organism evidence="2">
    <name type="scientific">Mycobacterium xenopi 4042</name>
    <dbReference type="NCBI Taxonomy" id="1299334"/>
    <lineage>
        <taxon>Bacteria</taxon>
        <taxon>Bacillati</taxon>
        <taxon>Actinomycetota</taxon>
        <taxon>Actinomycetes</taxon>
        <taxon>Mycobacteriales</taxon>
        <taxon>Mycobacteriaceae</taxon>
        <taxon>Mycobacterium</taxon>
    </lineage>
</organism>
<evidence type="ECO:0000256" key="1">
    <source>
        <dbReference type="SAM" id="MobiDB-lite"/>
    </source>
</evidence>
<proteinExistence type="predicted"/>
<feature type="compositionally biased region" description="Basic residues" evidence="1">
    <location>
        <begin position="27"/>
        <end position="48"/>
    </location>
</feature>
<dbReference type="AlphaFoldDB" id="X8AEC5"/>
<comment type="caution">
    <text evidence="2">The sequence shown here is derived from an EMBL/GenBank/DDBJ whole genome shotgun (WGS) entry which is preliminary data.</text>
</comment>
<name>X8AEC5_MYCXE</name>
<protein>
    <submittedName>
        <fullName evidence="2">Uncharacterized protein</fullName>
    </submittedName>
</protein>
<reference evidence="2" key="1">
    <citation type="submission" date="2014-01" db="EMBL/GenBank/DDBJ databases">
        <authorList>
            <person name="Brown-Elliot B."/>
            <person name="Wallace R."/>
            <person name="Lenaerts A."/>
            <person name="Ordway D."/>
            <person name="DeGroote M.A."/>
            <person name="Parker T."/>
            <person name="Sizemore C."/>
            <person name="Tallon L.J."/>
            <person name="Sadzewicz L.K."/>
            <person name="Sengamalay N."/>
            <person name="Fraser C.M."/>
            <person name="Hine E."/>
            <person name="Shefchek K.A."/>
            <person name="Das S.P."/>
            <person name="Tettelin H."/>
        </authorList>
    </citation>
    <scope>NUCLEOTIDE SEQUENCE [LARGE SCALE GENOMIC DNA]</scope>
    <source>
        <strain evidence="2">4042</strain>
    </source>
</reference>
<accession>X8AEC5</accession>